<keyword evidence="3" id="KW-1185">Reference proteome</keyword>
<dbReference type="AlphaFoldDB" id="A0A561DSP1"/>
<feature type="transmembrane region" description="Helical" evidence="1">
    <location>
        <begin position="7"/>
        <end position="32"/>
    </location>
</feature>
<organism evidence="2 3">
    <name type="scientific">Neobacillus bataviensis</name>
    <dbReference type="NCBI Taxonomy" id="220685"/>
    <lineage>
        <taxon>Bacteria</taxon>
        <taxon>Bacillati</taxon>
        <taxon>Bacillota</taxon>
        <taxon>Bacilli</taxon>
        <taxon>Bacillales</taxon>
        <taxon>Bacillaceae</taxon>
        <taxon>Neobacillus</taxon>
    </lineage>
</organism>
<evidence type="ECO:0000313" key="2">
    <source>
        <dbReference type="EMBL" id="TWE06367.1"/>
    </source>
</evidence>
<dbReference type="InterPro" id="IPR053468">
    <property type="entry name" value="ComGE-like"/>
</dbReference>
<keyword evidence="1" id="KW-1133">Transmembrane helix</keyword>
<evidence type="ECO:0000256" key="1">
    <source>
        <dbReference type="SAM" id="Phobius"/>
    </source>
</evidence>
<evidence type="ECO:0000313" key="3">
    <source>
        <dbReference type="Proteomes" id="UP000319671"/>
    </source>
</evidence>
<keyword evidence="1" id="KW-0812">Transmembrane</keyword>
<evidence type="ECO:0008006" key="4">
    <source>
        <dbReference type="Google" id="ProtNLM"/>
    </source>
</evidence>
<gene>
    <name evidence="2" type="ORF">FB550_102389</name>
</gene>
<sequence>MLRSNKGYFLLELLLSLSTMLMICLFLLPLLMELRDQTSKLEIERTAQRFMFQELKAKIIDSRTFSNYTLIQNNIEYKIIWANPNPAGQKEVCVKVEKNSFHPEANICGVLE</sequence>
<proteinExistence type="predicted"/>
<dbReference type="RefSeq" id="WP_144563132.1">
    <property type="nucleotide sequence ID" value="NZ_VIVN01000002.1"/>
</dbReference>
<name>A0A561DSP1_9BACI</name>
<dbReference type="NCBIfam" id="NF041013">
    <property type="entry name" value="T4P_ComGE"/>
    <property type="match status" value="1"/>
</dbReference>
<accession>A0A561DSP1</accession>
<protein>
    <recommendedName>
        <fullName evidence="4">Competence protein ComGE</fullName>
    </recommendedName>
</protein>
<reference evidence="2 3" key="1">
    <citation type="submission" date="2019-06" db="EMBL/GenBank/DDBJ databases">
        <title>Sorghum-associated microbial communities from plants grown in Nebraska, USA.</title>
        <authorList>
            <person name="Schachtman D."/>
        </authorList>
    </citation>
    <scope>NUCLEOTIDE SEQUENCE [LARGE SCALE GENOMIC DNA]</scope>
    <source>
        <strain evidence="2 3">2482</strain>
    </source>
</reference>
<dbReference type="EMBL" id="VIVN01000002">
    <property type="protein sequence ID" value="TWE06367.1"/>
    <property type="molecule type" value="Genomic_DNA"/>
</dbReference>
<keyword evidence="1" id="KW-0472">Membrane</keyword>
<dbReference type="Proteomes" id="UP000319671">
    <property type="component" value="Unassembled WGS sequence"/>
</dbReference>
<comment type="caution">
    <text evidence="2">The sequence shown here is derived from an EMBL/GenBank/DDBJ whole genome shotgun (WGS) entry which is preliminary data.</text>
</comment>